<reference evidence="1 2" key="1">
    <citation type="submission" date="2013-05" db="EMBL/GenBank/DDBJ databases">
        <title>Genome assembly of Chondromyces apiculatus DSM 436.</title>
        <authorList>
            <person name="Sharma G."/>
            <person name="Khatri I."/>
            <person name="Kaur C."/>
            <person name="Mayilraj S."/>
            <person name="Subramanian S."/>
        </authorList>
    </citation>
    <scope>NUCLEOTIDE SEQUENCE [LARGE SCALE GENOMIC DNA]</scope>
    <source>
        <strain evidence="1 2">DSM 436</strain>
    </source>
</reference>
<evidence type="ECO:0000313" key="1">
    <source>
        <dbReference type="EMBL" id="EYF07063.1"/>
    </source>
</evidence>
<gene>
    <name evidence="1" type="ORF">CAP_1322</name>
</gene>
<protein>
    <submittedName>
        <fullName evidence="1">Uncharacterized protein</fullName>
    </submittedName>
</protein>
<dbReference type="AlphaFoldDB" id="A0A017TCS3"/>
<evidence type="ECO:0000313" key="2">
    <source>
        <dbReference type="Proteomes" id="UP000019678"/>
    </source>
</evidence>
<dbReference type="EMBL" id="ASRX01000013">
    <property type="protein sequence ID" value="EYF07063.1"/>
    <property type="molecule type" value="Genomic_DNA"/>
</dbReference>
<organism evidence="1 2">
    <name type="scientific">Chondromyces apiculatus DSM 436</name>
    <dbReference type="NCBI Taxonomy" id="1192034"/>
    <lineage>
        <taxon>Bacteria</taxon>
        <taxon>Pseudomonadati</taxon>
        <taxon>Myxococcota</taxon>
        <taxon>Polyangia</taxon>
        <taxon>Polyangiales</taxon>
        <taxon>Polyangiaceae</taxon>
        <taxon>Chondromyces</taxon>
    </lineage>
</organism>
<dbReference type="RefSeq" id="WP_044238912.1">
    <property type="nucleotide sequence ID" value="NZ_ASRX01000013.1"/>
</dbReference>
<dbReference type="Proteomes" id="UP000019678">
    <property type="component" value="Unassembled WGS sequence"/>
</dbReference>
<keyword evidence="2" id="KW-1185">Reference proteome</keyword>
<proteinExistence type="predicted"/>
<dbReference type="STRING" id="1192034.CAP_1322"/>
<accession>A0A017TCS3</accession>
<name>A0A017TCS3_9BACT</name>
<comment type="caution">
    <text evidence="1">The sequence shown here is derived from an EMBL/GenBank/DDBJ whole genome shotgun (WGS) entry which is preliminary data.</text>
</comment>
<sequence>MSQHLNMHSSGGRDAAAMLGAAQVELGQARANLAKAEKERDRAVGGGRAILGAAKAMGEYAGAITAALGATTAAGPRRFSQRVVTPQALAKVRAAAQQRMPQQIPAQLQPLWEALQANNAAVQTAMDAAIQQRVILNSERARKPTTAAGVLLQIPAGGEATVTFQTPYDGEPWVITAMHASGGGVFATTPCVLTAVTVAGINHCANSGVKSVEGAGVTSVPNVWTLDIFSATATRPAAKPELSLTPWALLKGSALAPSATVVFKILNPGSVTQTVILKPMIQASPCGGLIRKEHAPQILPPSVGYQLSRRITSAKRLLGGWDEADVTTALRKYVAGSAGLDLGEIDDFDLDY</sequence>